<dbReference type="RefSeq" id="WP_211336855.1">
    <property type="nucleotide sequence ID" value="NZ_JBEHHI010000001.1"/>
</dbReference>
<name>A0ABV3XUS3_9RHOB</name>
<dbReference type="Proteomes" id="UP001560019">
    <property type="component" value="Unassembled WGS sequence"/>
</dbReference>
<dbReference type="SUPFAM" id="SSF54292">
    <property type="entry name" value="2Fe-2S ferredoxin-like"/>
    <property type="match status" value="1"/>
</dbReference>
<dbReference type="EMBL" id="JBEHHI010000001">
    <property type="protein sequence ID" value="MEX5728157.1"/>
    <property type="molecule type" value="Genomic_DNA"/>
</dbReference>
<evidence type="ECO:0000256" key="1">
    <source>
        <dbReference type="ARBA" id="ARBA00023002"/>
    </source>
</evidence>
<protein>
    <submittedName>
        <fullName evidence="2">Molibdopterin-dependent oxidoreductase YjgC</fullName>
    </submittedName>
</protein>
<proteinExistence type="predicted"/>
<dbReference type="InterPro" id="IPR042204">
    <property type="entry name" value="2Fe-2S-bd_N"/>
</dbReference>
<dbReference type="Pfam" id="PF13510">
    <property type="entry name" value="Fer2_4"/>
    <property type="match status" value="1"/>
</dbReference>
<evidence type="ECO:0000313" key="2">
    <source>
        <dbReference type="EMBL" id="MEX5728157.1"/>
    </source>
</evidence>
<comment type="caution">
    <text evidence="2">The sequence shown here is derived from an EMBL/GenBank/DDBJ whole genome shotgun (WGS) entry which is preliminary data.</text>
</comment>
<organism evidence="2 3">
    <name type="scientific">Rhodovulum iodosum</name>
    <dbReference type="NCBI Taxonomy" id="68291"/>
    <lineage>
        <taxon>Bacteria</taxon>
        <taxon>Pseudomonadati</taxon>
        <taxon>Pseudomonadota</taxon>
        <taxon>Alphaproteobacteria</taxon>
        <taxon>Rhodobacterales</taxon>
        <taxon>Paracoccaceae</taxon>
        <taxon>Rhodovulum</taxon>
    </lineage>
</organism>
<dbReference type="InterPro" id="IPR036010">
    <property type="entry name" value="2Fe-2S_ferredoxin-like_sf"/>
</dbReference>
<accession>A0ABV3XUS3</accession>
<keyword evidence="1" id="KW-0560">Oxidoreductase</keyword>
<reference evidence="2 3" key="1">
    <citation type="submission" date="2024-06" db="EMBL/GenBank/DDBJ databases">
        <title>Genome of Rhodovulum iodosum, a marine photoferrotroph.</title>
        <authorList>
            <person name="Bianchini G."/>
            <person name="Nikeleit V."/>
            <person name="Kappler A."/>
            <person name="Bryce C."/>
            <person name="Sanchez-Baracaldo P."/>
        </authorList>
    </citation>
    <scope>NUCLEOTIDE SEQUENCE [LARGE SCALE GENOMIC DNA]</scope>
    <source>
        <strain evidence="2 3">UT/N1</strain>
    </source>
</reference>
<evidence type="ECO:0000313" key="3">
    <source>
        <dbReference type="Proteomes" id="UP001560019"/>
    </source>
</evidence>
<dbReference type="Gene3D" id="3.10.20.440">
    <property type="entry name" value="2Fe-2S iron-sulphur cluster binding domain, sarcosine oxidase, alpha subunit, N-terminal domain"/>
    <property type="match status" value="1"/>
</dbReference>
<keyword evidence="3" id="KW-1185">Reference proteome</keyword>
<sequence>MNTASPFLDLEEAPRVPVRFEGAPLDLPEGANLAAALLAAGVRVFRHTPVSGAPRAPFCMMGACFDCLVEIDGVVRQACMVEVTEGLEIFRPHEEGRADGAK</sequence>
<gene>
    <name evidence="2" type="ORF">Ga0609869_001510</name>
</gene>